<reference evidence="3" key="1">
    <citation type="journal article" date="2014" name="Proc. Natl. Acad. Sci. U.S.A.">
        <title>Extensive sampling of basidiomycete genomes demonstrates inadequacy of the white-rot/brown-rot paradigm for wood decay fungi.</title>
        <authorList>
            <person name="Riley R."/>
            <person name="Salamov A.A."/>
            <person name="Brown D.W."/>
            <person name="Nagy L.G."/>
            <person name="Floudas D."/>
            <person name="Held B.W."/>
            <person name="Levasseur A."/>
            <person name="Lombard V."/>
            <person name="Morin E."/>
            <person name="Otillar R."/>
            <person name="Lindquist E.A."/>
            <person name="Sun H."/>
            <person name="LaButti K.M."/>
            <person name="Schmutz J."/>
            <person name="Jabbour D."/>
            <person name="Luo H."/>
            <person name="Baker S.E."/>
            <person name="Pisabarro A.G."/>
            <person name="Walton J.D."/>
            <person name="Blanchette R.A."/>
            <person name="Henrissat B."/>
            <person name="Martin F."/>
            <person name="Cullen D."/>
            <person name="Hibbett D.S."/>
            <person name="Grigoriev I.V."/>
        </authorList>
    </citation>
    <scope>NUCLEOTIDE SEQUENCE [LARGE SCALE GENOMIC DNA]</scope>
    <source>
        <strain evidence="3">CBS 339.88</strain>
    </source>
</reference>
<accession>A0A067T2A9</accession>
<dbReference type="Proteomes" id="UP000027222">
    <property type="component" value="Unassembled WGS sequence"/>
</dbReference>
<feature type="compositionally biased region" description="Low complexity" evidence="1">
    <location>
        <begin position="72"/>
        <end position="81"/>
    </location>
</feature>
<sequence>MPGRWTQYEEDSSRLPEGFKRIGYDADTKIYTFRDANGVMYQGKPGLDYGTLKPKPGTNEVMDHERPSAFESSLLRRSSLSAPDGSPPPKTFQDILGPELITSSTMSGGRVSPPSSPTFKPRAEWIKGVRKSALPKMQGVVHTLRRSMTSVRKARSSSVSSEFRSNSSDPHEDETKGLIRDGSTSTFSLDRPSFTGNSRPGRSPLAPRS</sequence>
<keyword evidence="3" id="KW-1185">Reference proteome</keyword>
<feature type="compositionally biased region" description="Basic and acidic residues" evidence="1">
    <location>
        <begin position="169"/>
        <end position="179"/>
    </location>
</feature>
<feature type="region of interest" description="Disordered" evidence="1">
    <location>
        <begin position="45"/>
        <end position="122"/>
    </location>
</feature>
<feature type="compositionally biased region" description="Polar residues" evidence="1">
    <location>
        <begin position="182"/>
        <end position="200"/>
    </location>
</feature>
<dbReference type="EMBL" id="KL142377">
    <property type="protein sequence ID" value="KDR77281.1"/>
    <property type="molecule type" value="Genomic_DNA"/>
</dbReference>
<protein>
    <recommendedName>
        <fullName evidence="4">Carbohydrate-binding module family 50 protein</fullName>
    </recommendedName>
</protein>
<proteinExistence type="predicted"/>
<evidence type="ECO:0000256" key="1">
    <source>
        <dbReference type="SAM" id="MobiDB-lite"/>
    </source>
</evidence>
<feature type="region of interest" description="Disordered" evidence="1">
    <location>
        <begin position="137"/>
        <end position="209"/>
    </location>
</feature>
<evidence type="ECO:0000313" key="3">
    <source>
        <dbReference type="Proteomes" id="UP000027222"/>
    </source>
</evidence>
<dbReference type="OrthoDB" id="2107166at2759"/>
<name>A0A067T2A9_GALM3</name>
<dbReference type="HOGENOM" id="CLU_113835_0_0_1"/>
<evidence type="ECO:0008006" key="4">
    <source>
        <dbReference type="Google" id="ProtNLM"/>
    </source>
</evidence>
<dbReference type="AlphaFoldDB" id="A0A067T2A9"/>
<evidence type="ECO:0000313" key="2">
    <source>
        <dbReference type="EMBL" id="KDR77281.1"/>
    </source>
</evidence>
<feature type="compositionally biased region" description="Low complexity" evidence="1">
    <location>
        <begin position="156"/>
        <end position="168"/>
    </location>
</feature>
<gene>
    <name evidence="2" type="ORF">GALMADRAFT_96032</name>
</gene>
<organism evidence="2 3">
    <name type="scientific">Galerina marginata (strain CBS 339.88)</name>
    <dbReference type="NCBI Taxonomy" id="685588"/>
    <lineage>
        <taxon>Eukaryota</taxon>
        <taxon>Fungi</taxon>
        <taxon>Dikarya</taxon>
        <taxon>Basidiomycota</taxon>
        <taxon>Agaricomycotina</taxon>
        <taxon>Agaricomycetes</taxon>
        <taxon>Agaricomycetidae</taxon>
        <taxon>Agaricales</taxon>
        <taxon>Agaricineae</taxon>
        <taxon>Strophariaceae</taxon>
        <taxon>Galerina</taxon>
    </lineage>
</organism>